<gene>
    <name evidence="4" type="ORF">ENL47_05660</name>
</gene>
<protein>
    <submittedName>
        <fullName evidence="4">Glycosyltransferase</fullName>
    </submittedName>
</protein>
<evidence type="ECO:0000313" key="4">
    <source>
        <dbReference type="EMBL" id="HHR96292.1"/>
    </source>
</evidence>
<dbReference type="Gene3D" id="3.40.50.2000">
    <property type="entry name" value="Glycogen Phosphorylase B"/>
    <property type="match status" value="1"/>
</dbReference>
<evidence type="ECO:0000259" key="3">
    <source>
        <dbReference type="Pfam" id="PF00534"/>
    </source>
</evidence>
<comment type="caution">
    <text evidence="4">The sequence shown here is derived from an EMBL/GenBank/DDBJ whole genome shotgun (WGS) entry which is preliminary data.</text>
</comment>
<dbReference type="GO" id="GO:0016757">
    <property type="term" value="F:glycosyltransferase activity"/>
    <property type="evidence" value="ECO:0007669"/>
    <property type="project" value="UniProtKB-KW"/>
</dbReference>
<feature type="domain" description="Glycosyl transferase family 1" evidence="3">
    <location>
        <begin position="169"/>
        <end position="298"/>
    </location>
</feature>
<evidence type="ECO:0000256" key="1">
    <source>
        <dbReference type="ARBA" id="ARBA00022676"/>
    </source>
</evidence>
<keyword evidence="1" id="KW-0328">Glycosyltransferase</keyword>
<reference evidence="4" key="1">
    <citation type="journal article" date="2020" name="mSystems">
        <title>Genome- and Community-Level Interaction Insights into Carbon Utilization and Element Cycling Functions of Hydrothermarchaeota in Hydrothermal Sediment.</title>
        <authorList>
            <person name="Zhou Z."/>
            <person name="Liu Y."/>
            <person name="Xu W."/>
            <person name="Pan J."/>
            <person name="Luo Z.H."/>
            <person name="Li M."/>
        </authorList>
    </citation>
    <scope>NUCLEOTIDE SEQUENCE [LARGE SCALE GENOMIC DNA]</scope>
    <source>
        <strain evidence="4">SpSt-1</strain>
    </source>
</reference>
<accession>A0A7C5YTU9</accession>
<dbReference type="SUPFAM" id="SSF53756">
    <property type="entry name" value="UDP-Glycosyltransferase/glycogen phosphorylase"/>
    <property type="match status" value="1"/>
</dbReference>
<dbReference type="PANTHER" id="PTHR12526:SF629">
    <property type="entry name" value="TEICHURONIC ACID BIOSYNTHESIS GLYCOSYLTRANSFERASE TUAH-RELATED"/>
    <property type="match status" value="1"/>
</dbReference>
<proteinExistence type="predicted"/>
<dbReference type="PANTHER" id="PTHR12526">
    <property type="entry name" value="GLYCOSYLTRANSFERASE"/>
    <property type="match status" value="1"/>
</dbReference>
<dbReference type="AlphaFoldDB" id="A0A7C5YTU9"/>
<name>A0A7C5YTU9_9CREN</name>
<dbReference type="Pfam" id="PF00534">
    <property type="entry name" value="Glycos_transf_1"/>
    <property type="match status" value="1"/>
</dbReference>
<dbReference type="InterPro" id="IPR001296">
    <property type="entry name" value="Glyco_trans_1"/>
</dbReference>
<keyword evidence="2 4" id="KW-0808">Transferase</keyword>
<sequence>MAGKSITIAILSYHLAQHPRAIKIVKTIAKHGYKVKLWSARRIKKRIKILSSFLEYLVAIVDVMFLKADVYWVENIPDIVYLPLVLFRKKYVYDRRSPWALEAAMMYRLPKPLIKIMSIIEILMAKKSSYFVAVSKALAKEFEKIVKKSIVIPNYPEKSFVKNISPDVIRKELNVPINRKVFVFIGKLSRVEGVDLLIKVVENIKDLDAELWIIGDGPERKVVKELCSMYPKTVKWFGWIPHNEIPKYIAASDIGLAPRHKTQFNIYYSYEGIHKIAEYFAYGKPVIASGISPSPYYVVVDPSKLGEAVAKTVKGELKLPKPPKLFWENYSENLVLKVIEEVVKPET</sequence>
<evidence type="ECO:0000256" key="2">
    <source>
        <dbReference type="ARBA" id="ARBA00022679"/>
    </source>
</evidence>
<organism evidence="4">
    <name type="scientific">Ignisphaera aggregans</name>
    <dbReference type="NCBI Taxonomy" id="334771"/>
    <lineage>
        <taxon>Archaea</taxon>
        <taxon>Thermoproteota</taxon>
        <taxon>Thermoprotei</taxon>
        <taxon>Desulfurococcales</taxon>
        <taxon>Desulfurococcaceae</taxon>
        <taxon>Ignisphaera</taxon>
    </lineage>
</organism>
<dbReference type="EMBL" id="DRUB01000106">
    <property type="protein sequence ID" value="HHR96292.1"/>
    <property type="molecule type" value="Genomic_DNA"/>
</dbReference>